<evidence type="ECO:0000313" key="2">
    <source>
        <dbReference type="Proteomes" id="UP001593833"/>
    </source>
</evidence>
<protein>
    <recommendedName>
        <fullName evidence="3">Integrase</fullName>
    </recommendedName>
</protein>
<accession>A0ABV6YJ36</accession>
<dbReference type="Proteomes" id="UP001593833">
    <property type="component" value="Unassembled WGS sequence"/>
</dbReference>
<organism evidence="1 2">
    <name type="scientific">Eiseniibacteriota bacterium</name>
    <dbReference type="NCBI Taxonomy" id="2212470"/>
    <lineage>
        <taxon>Bacteria</taxon>
        <taxon>Candidatus Eiseniibacteriota</taxon>
    </lineage>
</organism>
<reference evidence="1 2" key="1">
    <citation type="submission" date="2024-09" db="EMBL/GenBank/DDBJ databases">
        <authorList>
            <person name="D'Angelo T."/>
        </authorList>
    </citation>
    <scope>NUCLEOTIDE SEQUENCE [LARGE SCALE GENOMIC DNA]</scope>
    <source>
        <strain evidence="1">SAG AM-320-E07</strain>
    </source>
</reference>
<evidence type="ECO:0000313" key="1">
    <source>
        <dbReference type="EMBL" id="MFC1572352.1"/>
    </source>
</evidence>
<gene>
    <name evidence="1" type="ORF">ACFL6M_02020</name>
</gene>
<sequence>MFIIRQARRNILHVGITPDPTAEWICQRLREAFPDDQVPRYLIFDRDGKFGHEVIRTLKRMGVEIVRPTKVIALPRIGGLHHRYEWQAAA</sequence>
<name>A0ABV6YJ36_UNCEI</name>
<proteinExistence type="predicted"/>
<evidence type="ECO:0008006" key="3">
    <source>
        <dbReference type="Google" id="ProtNLM"/>
    </source>
</evidence>
<dbReference type="EMBL" id="JBHPKH010000012">
    <property type="protein sequence ID" value="MFC1572352.1"/>
    <property type="molecule type" value="Genomic_DNA"/>
</dbReference>
<keyword evidence="2" id="KW-1185">Reference proteome</keyword>
<comment type="caution">
    <text evidence="1">The sequence shown here is derived from an EMBL/GenBank/DDBJ whole genome shotgun (WGS) entry which is preliminary data.</text>
</comment>